<dbReference type="Pfam" id="PF00425">
    <property type="entry name" value="Chorismate_bind"/>
    <property type="match status" value="1"/>
</dbReference>
<evidence type="ECO:0000259" key="6">
    <source>
        <dbReference type="Pfam" id="PF00425"/>
    </source>
</evidence>
<dbReference type="Gene3D" id="3.60.120.10">
    <property type="entry name" value="Anthranilate synthase"/>
    <property type="match status" value="1"/>
</dbReference>
<protein>
    <recommendedName>
        <fullName evidence="3">isochorismate synthase</fullName>
        <ecNumber evidence="3">5.4.4.2</ecNumber>
    </recommendedName>
    <alternativeName>
        <fullName evidence="5">Isochorismate mutase</fullName>
    </alternativeName>
</protein>
<keyword evidence="8" id="KW-1185">Reference proteome</keyword>
<evidence type="ECO:0000256" key="2">
    <source>
        <dbReference type="ARBA" id="ARBA00005297"/>
    </source>
</evidence>
<dbReference type="NCBIfam" id="TIGR00543">
    <property type="entry name" value="isochor_syn"/>
    <property type="match status" value="1"/>
</dbReference>
<organism evidence="7 8">
    <name type="scientific">Aureicoccus marinus</name>
    <dbReference type="NCBI Taxonomy" id="754435"/>
    <lineage>
        <taxon>Bacteria</taxon>
        <taxon>Pseudomonadati</taxon>
        <taxon>Bacteroidota</taxon>
        <taxon>Flavobacteriia</taxon>
        <taxon>Flavobacteriales</taxon>
        <taxon>Flavobacteriaceae</taxon>
        <taxon>Aureicoccus</taxon>
    </lineage>
</organism>
<dbReference type="AlphaFoldDB" id="A0A2S7T5B4"/>
<comment type="catalytic activity">
    <reaction evidence="1">
        <text>chorismate = isochorismate</text>
        <dbReference type="Rhea" id="RHEA:18985"/>
        <dbReference type="ChEBI" id="CHEBI:29748"/>
        <dbReference type="ChEBI" id="CHEBI:29780"/>
        <dbReference type="EC" id="5.4.4.2"/>
    </reaction>
</comment>
<accession>A0A2S7T5B4</accession>
<dbReference type="EMBL" id="MQVX01000001">
    <property type="protein sequence ID" value="PQJ15119.1"/>
    <property type="molecule type" value="Genomic_DNA"/>
</dbReference>
<evidence type="ECO:0000313" key="8">
    <source>
        <dbReference type="Proteomes" id="UP000239366"/>
    </source>
</evidence>
<proteinExistence type="inferred from homology"/>
<dbReference type="InterPro" id="IPR004561">
    <property type="entry name" value="IsoChor_synthase"/>
</dbReference>
<evidence type="ECO:0000256" key="1">
    <source>
        <dbReference type="ARBA" id="ARBA00000799"/>
    </source>
</evidence>
<keyword evidence="4" id="KW-0413">Isomerase</keyword>
<evidence type="ECO:0000256" key="5">
    <source>
        <dbReference type="ARBA" id="ARBA00041564"/>
    </source>
</evidence>
<dbReference type="RefSeq" id="WP_105000772.1">
    <property type="nucleotide sequence ID" value="NZ_MQVX01000001.1"/>
</dbReference>
<dbReference type="GO" id="GO:0008909">
    <property type="term" value="F:isochorismate synthase activity"/>
    <property type="evidence" value="ECO:0007669"/>
    <property type="project" value="UniProtKB-EC"/>
</dbReference>
<dbReference type="PANTHER" id="PTHR42839">
    <property type="entry name" value="ISOCHORISMATE SYNTHASE ENTC"/>
    <property type="match status" value="1"/>
</dbReference>
<dbReference type="InterPro" id="IPR015890">
    <property type="entry name" value="Chorismate_C"/>
</dbReference>
<sequence>MPEKLQQLTSFFGQWKQQKAFALFRLPGSKEIHLWSGPTLDRDCESEAFFEWVPFHDDTPSFRIDAELQDYWGVEEFRQLCEPITQGFTLHIEEKVEEEGKEEYLKGLQRCLHELNTGVLEKVVFSRRVSLKAKAHPLELFMKALSKYETAFCYWFHHPKAGCWLGASPEILVKSKGEALETFSLAGTQKANGGEAPVWTAKEKREQGLVTQYIQQLLQGKVDDLKLEGPFDARAGQLWHLKTVVRAKTRLKAVDIARSLHPSPAVCGLPKDKAKAFLKEVEGYDRAYYTGYLGPVKTVSADLFVNLRCLEWKPDEVRIYVGGGITSESMPEKEWEETCHKMNTMLELFRD</sequence>
<gene>
    <name evidence="7" type="ORF">BST99_04695</name>
</gene>
<dbReference type="EC" id="5.4.4.2" evidence="3"/>
<dbReference type="PANTHER" id="PTHR42839:SF2">
    <property type="entry name" value="ISOCHORISMATE SYNTHASE ENTC"/>
    <property type="match status" value="1"/>
</dbReference>
<reference evidence="8" key="1">
    <citation type="submission" date="2016-11" db="EMBL/GenBank/DDBJ databases">
        <title>Trade-off between light-utilization and light-protection in marine flavobacteria.</title>
        <authorList>
            <person name="Kumagai Y."/>
            <person name="Yoshizawa S."/>
            <person name="Kogure K."/>
        </authorList>
    </citation>
    <scope>NUCLEOTIDE SEQUENCE [LARGE SCALE GENOMIC DNA]</scope>
    <source>
        <strain evidence="8">SG-18</strain>
    </source>
</reference>
<evidence type="ECO:0000256" key="4">
    <source>
        <dbReference type="ARBA" id="ARBA00023235"/>
    </source>
</evidence>
<comment type="caution">
    <text evidence="7">The sequence shown here is derived from an EMBL/GenBank/DDBJ whole genome shotgun (WGS) entry which is preliminary data.</text>
</comment>
<evidence type="ECO:0000256" key="3">
    <source>
        <dbReference type="ARBA" id="ARBA00012824"/>
    </source>
</evidence>
<dbReference type="OrthoDB" id="9806579at2"/>
<dbReference type="SUPFAM" id="SSF56322">
    <property type="entry name" value="ADC synthase"/>
    <property type="match status" value="1"/>
</dbReference>
<dbReference type="InterPro" id="IPR005801">
    <property type="entry name" value="ADC_synthase"/>
</dbReference>
<feature type="domain" description="Chorismate-utilising enzyme C-terminal" evidence="6">
    <location>
        <begin position="101"/>
        <end position="341"/>
    </location>
</feature>
<comment type="similarity">
    <text evidence="2">Belongs to the isochorismate synthase family.</text>
</comment>
<dbReference type="Proteomes" id="UP000239366">
    <property type="component" value="Unassembled WGS sequence"/>
</dbReference>
<name>A0A2S7T5B4_9FLAO</name>
<evidence type="ECO:0000313" key="7">
    <source>
        <dbReference type="EMBL" id="PQJ15119.1"/>
    </source>
</evidence>